<keyword evidence="11 15" id="KW-0862">Zinc</keyword>
<comment type="subunit">
    <text evidence="15">Component of the Smc5-Smc6 complex.</text>
</comment>
<evidence type="ECO:0000256" key="8">
    <source>
        <dbReference type="ARBA" id="ARBA00022763"/>
    </source>
</evidence>
<keyword evidence="7 15" id="KW-0479">Metal-binding</keyword>
<evidence type="ECO:0000256" key="7">
    <source>
        <dbReference type="ARBA" id="ARBA00022723"/>
    </source>
</evidence>
<dbReference type="AlphaFoldDB" id="A0A1E4U0Q5"/>
<dbReference type="PANTHER" id="PTHR20973:SF0">
    <property type="entry name" value="NON-STRUCTURAL MAINTENANCE OF CHROMOSOMES ELEMENT 1 HOMOLOG"/>
    <property type="match status" value="1"/>
</dbReference>
<evidence type="ECO:0000256" key="13">
    <source>
        <dbReference type="ARBA" id="ARBA00023204"/>
    </source>
</evidence>
<comment type="catalytic activity">
    <reaction evidence="1 15">
        <text>S-ubiquitinyl-[E2 ubiquitin-conjugating enzyme]-L-cysteine + [acceptor protein]-L-lysine = [E2 ubiquitin-conjugating enzyme]-L-cysteine + N(6)-ubiquitinyl-[acceptor protein]-L-lysine.</text>
        <dbReference type="EC" id="2.3.2.27"/>
    </reaction>
</comment>
<evidence type="ECO:0000259" key="16">
    <source>
        <dbReference type="Pfam" id="PF08746"/>
    </source>
</evidence>
<keyword evidence="14 15" id="KW-0539">Nucleus</keyword>
<evidence type="ECO:0000256" key="6">
    <source>
        <dbReference type="ARBA" id="ARBA00022679"/>
    </source>
</evidence>
<dbReference type="Proteomes" id="UP000094236">
    <property type="component" value="Unassembled WGS sequence"/>
</dbReference>
<dbReference type="Pfam" id="PF08746">
    <property type="entry name" value="zf-RING-like"/>
    <property type="match status" value="1"/>
</dbReference>
<evidence type="ECO:0000256" key="11">
    <source>
        <dbReference type="ARBA" id="ARBA00022833"/>
    </source>
</evidence>
<evidence type="ECO:0000256" key="10">
    <source>
        <dbReference type="ARBA" id="ARBA00022786"/>
    </source>
</evidence>
<dbReference type="GO" id="GO:0000724">
    <property type="term" value="P:double-strand break repair via homologous recombination"/>
    <property type="evidence" value="ECO:0007669"/>
    <property type="project" value="TreeGrafter"/>
</dbReference>
<evidence type="ECO:0000256" key="15">
    <source>
        <dbReference type="RuleBase" id="RU368018"/>
    </source>
</evidence>
<evidence type="ECO:0000256" key="1">
    <source>
        <dbReference type="ARBA" id="ARBA00000900"/>
    </source>
</evidence>
<evidence type="ECO:0000256" key="4">
    <source>
        <dbReference type="ARBA" id="ARBA00012483"/>
    </source>
</evidence>
<dbReference type="Gene3D" id="1.10.10.10">
    <property type="entry name" value="Winged helix-like DNA-binding domain superfamily/Winged helix DNA-binding domain"/>
    <property type="match status" value="1"/>
</dbReference>
<keyword evidence="18" id="KW-1185">Reference proteome</keyword>
<evidence type="ECO:0000256" key="3">
    <source>
        <dbReference type="ARBA" id="ARBA00010258"/>
    </source>
</evidence>
<proteinExistence type="inferred from homology"/>
<dbReference type="EC" id="2.3.2.27" evidence="4 15"/>
<name>A0A1E4U0Q5_PACTA</name>
<evidence type="ECO:0000313" key="17">
    <source>
        <dbReference type="EMBL" id="ODV97576.1"/>
    </source>
</evidence>
<evidence type="ECO:0000313" key="18">
    <source>
        <dbReference type="Proteomes" id="UP000094236"/>
    </source>
</evidence>
<dbReference type="EMBL" id="KV454011">
    <property type="protein sequence ID" value="ODV97576.1"/>
    <property type="molecule type" value="Genomic_DNA"/>
</dbReference>
<comment type="similarity">
    <text evidence="3 15">Belongs to the NSE1 family.</text>
</comment>
<dbReference type="GO" id="GO:0008270">
    <property type="term" value="F:zinc ion binding"/>
    <property type="evidence" value="ECO:0007669"/>
    <property type="project" value="UniProtKB-KW"/>
</dbReference>
<accession>A0A1E4U0Q5</accession>
<keyword evidence="8 15" id="KW-0227">DNA damage</keyword>
<dbReference type="Pfam" id="PF07574">
    <property type="entry name" value="SMC_Nse1"/>
    <property type="match status" value="1"/>
</dbReference>
<dbReference type="GO" id="GO:0005634">
    <property type="term" value="C:nucleus"/>
    <property type="evidence" value="ECO:0007669"/>
    <property type="project" value="UniProtKB-SubCell"/>
</dbReference>
<keyword evidence="10 15" id="KW-0833">Ubl conjugation pathway</keyword>
<keyword evidence="9 15" id="KW-0863">Zinc-finger</keyword>
<dbReference type="OrthoDB" id="185455at2759"/>
<comment type="function">
    <text evidence="15">Acts in a DNA repair pathway for removal of UV-induced DNA damage that is distinct from classical nucleotide excision repair and in repair of ionizing radiation damage. Functions in homologous recombination repair of DNA double strand breaks and in recovery of stalled replication forks.</text>
</comment>
<dbReference type="InterPro" id="IPR014857">
    <property type="entry name" value="Nse1_RING_C4HC3-type"/>
</dbReference>
<keyword evidence="6 15" id="KW-0808">Transferase</keyword>
<dbReference type="InterPro" id="IPR036388">
    <property type="entry name" value="WH-like_DNA-bd_sf"/>
</dbReference>
<sequence length="274" mass="31835">MSEEVVALTDLHKAVVQYMMSVRFISTEIFIEQVFKRLYLLDQPDANTDMVDYQEEAEKCITAINENIHELNFEIRKFKNQHTNRNYYLFVNTLSDKISRLLTKYGPNEIKYINDIIDMIMEDEDETYAIRAPTAQNIIYQSPSSSKTMKEVKSFLGELVDNGWFEHNTTTDTYSLSVRSLVELKPNLLERYGEKNAENINGLVSLCKRCSNIAISGIKCKNNSCFIRFHSTCGKEYFQSQNSTTCPNENCMSNWPNRDDWNENNLIRFGIEPS</sequence>
<dbReference type="InterPro" id="IPR013083">
    <property type="entry name" value="Znf_RING/FYVE/PHD"/>
</dbReference>
<organism evidence="17 18">
    <name type="scientific">Pachysolen tannophilus NRRL Y-2460</name>
    <dbReference type="NCBI Taxonomy" id="669874"/>
    <lineage>
        <taxon>Eukaryota</taxon>
        <taxon>Fungi</taxon>
        <taxon>Dikarya</taxon>
        <taxon>Ascomycota</taxon>
        <taxon>Saccharomycotina</taxon>
        <taxon>Pichiomycetes</taxon>
        <taxon>Pachysolenaceae</taxon>
        <taxon>Pachysolen</taxon>
    </lineage>
</organism>
<dbReference type="Gene3D" id="3.30.40.10">
    <property type="entry name" value="Zinc/RING finger domain, C3HC4 (zinc finger)"/>
    <property type="match status" value="1"/>
</dbReference>
<evidence type="ECO:0000256" key="2">
    <source>
        <dbReference type="ARBA" id="ARBA00004123"/>
    </source>
</evidence>
<dbReference type="GO" id="GO:0061630">
    <property type="term" value="F:ubiquitin protein ligase activity"/>
    <property type="evidence" value="ECO:0007669"/>
    <property type="project" value="UniProtKB-EC"/>
</dbReference>
<dbReference type="PANTHER" id="PTHR20973">
    <property type="entry name" value="NON-SMC ELEMENT 1-RELATED"/>
    <property type="match status" value="1"/>
</dbReference>
<keyword evidence="12 15" id="KW-0233">DNA recombination</keyword>
<dbReference type="Gene3D" id="3.90.1150.220">
    <property type="match status" value="1"/>
</dbReference>
<feature type="domain" description="Non-structural maintenance of chromosomes element 1 RING C4HC3-type" evidence="16">
    <location>
        <begin position="207"/>
        <end position="248"/>
    </location>
</feature>
<dbReference type="InterPro" id="IPR011513">
    <property type="entry name" value="Nse1"/>
</dbReference>
<keyword evidence="13 15" id="KW-0234">DNA repair</keyword>
<reference evidence="18" key="1">
    <citation type="submission" date="2016-05" db="EMBL/GenBank/DDBJ databases">
        <title>Comparative genomics of biotechnologically important yeasts.</title>
        <authorList>
            <consortium name="DOE Joint Genome Institute"/>
            <person name="Riley R."/>
            <person name="Haridas S."/>
            <person name="Wolfe K.H."/>
            <person name="Lopes M.R."/>
            <person name="Hittinger C.T."/>
            <person name="Goker M."/>
            <person name="Salamov A."/>
            <person name="Wisecaver J."/>
            <person name="Long T.M."/>
            <person name="Aerts A.L."/>
            <person name="Barry K."/>
            <person name="Choi C."/>
            <person name="Clum A."/>
            <person name="Coughlan A.Y."/>
            <person name="Deshpande S."/>
            <person name="Douglass A.P."/>
            <person name="Hanson S.J."/>
            <person name="Klenk H.-P."/>
            <person name="Labutti K."/>
            <person name="Lapidus A."/>
            <person name="Lindquist E."/>
            <person name="Lipzen A."/>
            <person name="Meier-Kolthoff J.P."/>
            <person name="Ohm R.A."/>
            <person name="Otillar R.P."/>
            <person name="Pangilinan J."/>
            <person name="Peng Y."/>
            <person name="Rokas A."/>
            <person name="Rosa C.A."/>
            <person name="Scheuner C."/>
            <person name="Sibirny A.A."/>
            <person name="Slot J.C."/>
            <person name="Stielow J.B."/>
            <person name="Sun H."/>
            <person name="Kurtzman C.P."/>
            <person name="Blackwell M."/>
            <person name="Grigoriev I.V."/>
            <person name="Jeffries T.W."/>
        </authorList>
    </citation>
    <scope>NUCLEOTIDE SEQUENCE [LARGE SCALE GENOMIC DNA]</scope>
    <source>
        <strain evidence="18">NRRL Y-2460</strain>
    </source>
</reference>
<dbReference type="GO" id="GO:0030915">
    <property type="term" value="C:Smc5-Smc6 complex"/>
    <property type="evidence" value="ECO:0007669"/>
    <property type="project" value="UniProtKB-UniRule"/>
</dbReference>
<evidence type="ECO:0000256" key="9">
    <source>
        <dbReference type="ARBA" id="ARBA00022771"/>
    </source>
</evidence>
<evidence type="ECO:0000256" key="12">
    <source>
        <dbReference type="ARBA" id="ARBA00023172"/>
    </source>
</evidence>
<gene>
    <name evidence="17" type="ORF">PACTADRAFT_31021</name>
</gene>
<evidence type="ECO:0000256" key="5">
    <source>
        <dbReference type="ARBA" id="ARBA00019422"/>
    </source>
</evidence>
<comment type="subcellular location">
    <subcellularLocation>
        <location evidence="2 15">Nucleus</location>
    </subcellularLocation>
</comment>
<protein>
    <recommendedName>
        <fullName evidence="5 15">Non-structural maintenance of chromosomes element 1 homolog</fullName>
        <ecNumber evidence="4 15">2.3.2.27</ecNumber>
    </recommendedName>
</protein>
<dbReference type="STRING" id="669874.A0A1E4U0Q5"/>
<evidence type="ECO:0000256" key="14">
    <source>
        <dbReference type="ARBA" id="ARBA00023242"/>
    </source>
</evidence>